<dbReference type="InterPro" id="IPR051202">
    <property type="entry name" value="Peptidase_C40"/>
</dbReference>
<name>A0A097AUB1_THEKI</name>
<evidence type="ECO:0000313" key="7">
    <source>
        <dbReference type="Proteomes" id="UP000029669"/>
    </source>
</evidence>
<dbReference type="STRING" id="2325.TKV_c22680"/>
<dbReference type="AlphaFoldDB" id="A0A097AUB1"/>
<dbReference type="PIRSF" id="PIRSF019015">
    <property type="entry name" value="P60_peptidase_YkfC"/>
    <property type="match status" value="1"/>
</dbReference>
<dbReference type="OrthoDB" id="9808890at2"/>
<dbReference type="PROSITE" id="PS51935">
    <property type="entry name" value="NLPC_P60"/>
    <property type="match status" value="1"/>
</dbReference>
<evidence type="ECO:0000256" key="2">
    <source>
        <dbReference type="ARBA" id="ARBA00022670"/>
    </source>
</evidence>
<evidence type="ECO:0000313" key="6">
    <source>
        <dbReference type="EMBL" id="AIS53396.1"/>
    </source>
</evidence>
<accession>A0A097AUB1</accession>
<dbReference type="Proteomes" id="UP000029669">
    <property type="component" value="Chromosome"/>
</dbReference>
<dbReference type="PANTHER" id="PTHR47053">
    <property type="entry name" value="MUREIN DD-ENDOPEPTIDASE MEPH-RELATED"/>
    <property type="match status" value="1"/>
</dbReference>
<feature type="domain" description="NlpC/P60" evidence="5">
    <location>
        <begin position="276"/>
        <end position="405"/>
    </location>
</feature>
<dbReference type="EMBL" id="CP009170">
    <property type="protein sequence ID" value="AIS53396.1"/>
    <property type="molecule type" value="Genomic_DNA"/>
</dbReference>
<evidence type="ECO:0000259" key="5">
    <source>
        <dbReference type="PROSITE" id="PS51935"/>
    </source>
</evidence>
<comment type="similarity">
    <text evidence="1">Belongs to the peptidase C40 family.</text>
</comment>
<dbReference type="SUPFAM" id="SSF54001">
    <property type="entry name" value="Cysteine proteinases"/>
    <property type="match status" value="1"/>
</dbReference>
<dbReference type="Pfam" id="PF12913">
    <property type="entry name" value="SH3_6"/>
    <property type="match status" value="1"/>
</dbReference>
<proteinExistence type="inferred from homology"/>
<evidence type="ECO:0000256" key="3">
    <source>
        <dbReference type="ARBA" id="ARBA00022801"/>
    </source>
</evidence>
<keyword evidence="2" id="KW-0645">Protease</keyword>
<dbReference type="InterPro" id="IPR039439">
    <property type="entry name" value="SH3b1_dom"/>
</dbReference>
<organism evidence="6 7">
    <name type="scientific">Thermoanaerobacter kivui</name>
    <name type="common">Acetogenium kivui</name>
    <dbReference type="NCBI Taxonomy" id="2325"/>
    <lineage>
        <taxon>Bacteria</taxon>
        <taxon>Bacillati</taxon>
        <taxon>Bacillota</taxon>
        <taxon>Clostridia</taxon>
        <taxon>Thermoanaerobacterales</taxon>
        <taxon>Thermoanaerobacteraceae</taxon>
        <taxon>Thermoanaerobacter</taxon>
    </lineage>
</organism>
<keyword evidence="4" id="KW-0788">Thiol protease</keyword>
<keyword evidence="3 6" id="KW-0378">Hydrolase</keyword>
<dbReference type="InterPro" id="IPR000064">
    <property type="entry name" value="NLP_P60_dom"/>
</dbReference>
<dbReference type="HOGENOM" id="CLU_045651_0_0_9"/>
<dbReference type="KEGG" id="tki:TKV_c22680"/>
<dbReference type="GO" id="GO:0006508">
    <property type="term" value="P:proteolysis"/>
    <property type="evidence" value="ECO:0007669"/>
    <property type="project" value="UniProtKB-KW"/>
</dbReference>
<dbReference type="InterPro" id="IPR038765">
    <property type="entry name" value="Papain-like_cys_pep_sf"/>
</dbReference>
<sequence>MFEVIEDMLSPEYWIRKIDNADKVIMTPQEIENFNRKIINKVGMVCDIETYKESLKKDELIKLTKSYEIPKKPMYNRYGNLIEEDFYDDVIENTNLEKIEDVNPVKYGIAIRNTSIRSFPTEEAVFDKQGDIEFDRFQETGCQAFEPLVILHKSKDKKWYFVQMYNYSGWIKAEDIAVAKNKKELFDYINSLSFLLVTGNYIKTQSNPFDKNVSKLEFTMGTKIYLEEGNVLHQVGNQSVIGHYLIKLPIRNEERNLEFRYALISKKEDVNVGYLPYTRENILKQAFKLVGDRYGWGDSFEGRDCSSYVMYVFKTFGIRLPRNADEQEMSAGKSYKFTEGMSIEERIKVFDNVKPGALVYMPGHTMIYIGKEKDISYIIHDFHGYGEKREDKYVFVPVNEVMVTSVLLPTASGIPFVEKFTSVLEIE</sequence>
<dbReference type="eggNOG" id="COG0791">
    <property type="taxonomic scope" value="Bacteria"/>
</dbReference>
<dbReference type="Gene3D" id="3.90.1720.10">
    <property type="entry name" value="endopeptidase domain like (from Nostoc punctiforme)"/>
    <property type="match status" value="1"/>
</dbReference>
<gene>
    <name evidence="6" type="ORF">TKV_c22680</name>
</gene>
<evidence type="ECO:0000256" key="4">
    <source>
        <dbReference type="ARBA" id="ARBA00022807"/>
    </source>
</evidence>
<protein>
    <submittedName>
        <fullName evidence="6">Cell wall-associated hydrolase</fullName>
    </submittedName>
</protein>
<reference evidence="7" key="1">
    <citation type="journal article" date="2015" name="Genome Announc.">
        <title>Whole-Genome Sequences of 80 Environmental and Clinical Isolates of Burkholderia pseudomallei.</title>
        <authorList>
            <person name="Johnson S.L."/>
            <person name="Baker A.L."/>
            <person name="Chain P.S."/>
            <person name="Currie B.J."/>
            <person name="Daligault H.E."/>
            <person name="Davenport K.W."/>
            <person name="Davis C.B."/>
            <person name="Inglis T.J."/>
            <person name="Kaestli M."/>
            <person name="Koren S."/>
            <person name="Mayo M."/>
            <person name="Merritt A.J."/>
            <person name="Price E.P."/>
            <person name="Sarovich D.S."/>
            <person name="Warner J."/>
            <person name="Rosovitz M.J."/>
        </authorList>
    </citation>
    <scope>NUCLEOTIDE SEQUENCE [LARGE SCALE GENOMIC DNA]</scope>
    <source>
        <strain evidence="7">DSM 2030</strain>
    </source>
</reference>
<dbReference type="GO" id="GO:0008234">
    <property type="term" value="F:cysteine-type peptidase activity"/>
    <property type="evidence" value="ECO:0007669"/>
    <property type="project" value="UniProtKB-KW"/>
</dbReference>
<evidence type="ECO:0000256" key="1">
    <source>
        <dbReference type="ARBA" id="ARBA00007074"/>
    </source>
</evidence>
<dbReference type="InterPro" id="IPR027017">
    <property type="entry name" value="P60_peptidase_YkfC"/>
</dbReference>
<dbReference type="RefSeq" id="WP_049685974.1">
    <property type="nucleotide sequence ID" value="NZ_CP009170.1"/>
</dbReference>
<keyword evidence="7" id="KW-1185">Reference proteome</keyword>
<dbReference type="Pfam" id="PF00877">
    <property type="entry name" value="NLPC_P60"/>
    <property type="match status" value="1"/>
</dbReference>
<dbReference type="PANTHER" id="PTHR47053:SF1">
    <property type="entry name" value="MUREIN DD-ENDOPEPTIDASE MEPH-RELATED"/>
    <property type="match status" value="1"/>
</dbReference>